<evidence type="ECO:0000313" key="7">
    <source>
        <dbReference type="EMBL" id="BCS27251.1"/>
    </source>
</evidence>
<dbReference type="SUPFAM" id="SSF57701">
    <property type="entry name" value="Zn2/Cys6 DNA-binding domain"/>
    <property type="match status" value="1"/>
</dbReference>
<keyword evidence="1" id="KW-0805">Transcription regulation</keyword>
<evidence type="ECO:0000313" key="8">
    <source>
        <dbReference type="Proteomes" id="UP000654913"/>
    </source>
</evidence>
<dbReference type="InterPro" id="IPR036864">
    <property type="entry name" value="Zn2-C6_fun-type_DNA-bd_sf"/>
</dbReference>
<dbReference type="PANTHER" id="PTHR47784:SF5">
    <property type="entry name" value="STEROL UPTAKE CONTROL PROTEIN 2"/>
    <property type="match status" value="1"/>
</dbReference>
<feature type="compositionally biased region" description="Basic and acidic residues" evidence="5">
    <location>
        <begin position="163"/>
        <end position="172"/>
    </location>
</feature>
<dbReference type="PROSITE" id="PS50048">
    <property type="entry name" value="ZN2_CY6_FUNGAL_2"/>
    <property type="match status" value="1"/>
</dbReference>
<dbReference type="InterPro" id="IPR001138">
    <property type="entry name" value="Zn2Cys6_DnaBD"/>
</dbReference>
<evidence type="ECO:0000256" key="2">
    <source>
        <dbReference type="ARBA" id="ARBA00023125"/>
    </source>
</evidence>
<keyword evidence="8" id="KW-1185">Reference proteome</keyword>
<dbReference type="PANTHER" id="PTHR47784">
    <property type="entry name" value="STEROL UPTAKE CONTROL PROTEIN 2"/>
    <property type="match status" value="1"/>
</dbReference>
<feature type="region of interest" description="Disordered" evidence="5">
    <location>
        <begin position="54"/>
        <end position="83"/>
    </location>
</feature>
<feature type="compositionally biased region" description="Polar residues" evidence="5">
    <location>
        <begin position="70"/>
        <end position="83"/>
    </location>
</feature>
<dbReference type="InterPro" id="IPR053157">
    <property type="entry name" value="Sterol_Uptake_Regulator"/>
</dbReference>
<dbReference type="CDD" id="cd00067">
    <property type="entry name" value="GAL4"/>
    <property type="match status" value="1"/>
</dbReference>
<dbReference type="Pfam" id="PF00172">
    <property type="entry name" value="Zn_clus"/>
    <property type="match status" value="1"/>
</dbReference>
<dbReference type="GO" id="GO:0008270">
    <property type="term" value="F:zinc ion binding"/>
    <property type="evidence" value="ECO:0007669"/>
    <property type="project" value="InterPro"/>
</dbReference>
<accession>A0A7R8AQC5</accession>
<evidence type="ECO:0000256" key="5">
    <source>
        <dbReference type="SAM" id="MobiDB-lite"/>
    </source>
</evidence>
<feature type="compositionally biased region" description="Polar residues" evidence="5">
    <location>
        <begin position="54"/>
        <end position="63"/>
    </location>
</feature>
<dbReference type="EMBL" id="AP024448">
    <property type="protein sequence ID" value="BCS27251.1"/>
    <property type="molecule type" value="Genomic_DNA"/>
</dbReference>
<keyword evidence="2" id="KW-0238">DNA-binding</keyword>
<gene>
    <name evidence="7" type="ORF">APUU_60299A</name>
</gene>
<feature type="domain" description="Zn(2)-C6 fungal-type" evidence="6">
    <location>
        <begin position="13"/>
        <end position="43"/>
    </location>
</feature>
<keyword evidence="4" id="KW-0539">Nucleus</keyword>
<dbReference type="RefSeq" id="XP_041559445.1">
    <property type="nucleotide sequence ID" value="XM_041693523.1"/>
</dbReference>
<dbReference type="GO" id="GO:0001228">
    <property type="term" value="F:DNA-binding transcription activator activity, RNA polymerase II-specific"/>
    <property type="evidence" value="ECO:0007669"/>
    <property type="project" value="TreeGrafter"/>
</dbReference>
<evidence type="ECO:0000256" key="4">
    <source>
        <dbReference type="ARBA" id="ARBA00023242"/>
    </source>
</evidence>
<protein>
    <recommendedName>
        <fullName evidence="6">Zn(2)-C6 fungal-type domain-containing protein</fullName>
    </recommendedName>
</protein>
<reference evidence="7" key="2">
    <citation type="submission" date="2021-02" db="EMBL/GenBank/DDBJ databases">
        <title>Aspergillus puulaauensis MK2 genome sequence.</title>
        <authorList>
            <person name="Futagami T."/>
            <person name="Mori K."/>
            <person name="Kadooka C."/>
            <person name="Tanaka T."/>
        </authorList>
    </citation>
    <scope>NUCLEOTIDE SEQUENCE</scope>
    <source>
        <strain evidence="7">MK2</strain>
    </source>
</reference>
<feature type="region of interest" description="Disordered" evidence="5">
    <location>
        <begin position="144"/>
        <end position="172"/>
    </location>
</feature>
<sequence>MPAKRKTGKSHHGCSECKRRSVKCDEKRPQCSSCENRRTACHYATSGPFFWVNNDNNHGSSTPEKPPQEQEINQTITQGPTPSSQFNIPHLRLLLNWATSTCHSIARAHADAKVWQDVIPQQALTCPYLLHGIFAVSALHMALSSPSTSNPRNNSNCIGSEQHQQREKQTML</sequence>
<name>A0A7R8AQC5_9EURO</name>
<reference evidence="7" key="1">
    <citation type="submission" date="2021-01" db="EMBL/GenBank/DDBJ databases">
        <authorList>
            <consortium name="Aspergillus puulaauensis MK2 genome sequencing consortium"/>
            <person name="Kazuki M."/>
            <person name="Futagami T."/>
        </authorList>
    </citation>
    <scope>NUCLEOTIDE SEQUENCE</scope>
    <source>
        <strain evidence="7">MK2</strain>
    </source>
</reference>
<evidence type="ECO:0000256" key="1">
    <source>
        <dbReference type="ARBA" id="ARBA00023015"/>
    </source>
</evidence>
<organism evidence="7 8">
    <name type="scientific">Aspergillus puulaauensis</name>
    <dbReference type="NCBI Taxonomy" id="1220207"/>
    <lineage>
        <taxon>Eukaryota</taxon>
        <taxon>Fungi</taxon>
        <taxon>Dikarya</taxon>
        <taxon>Ascomycota</taxon>
        <taxon>Pezizomycotina</taxon>
        <taxon>Eurotiomycetes</taxon>
        <taxon>Eurotiomycetidae</taxon>
        <taxon>Eurotiales</taxon>
        <taxon>Aspergillaceae</taxon>
        <taxon>Aspergillus</taxon>
    </lineage>
</organism>
<dbReference type="KEGG" id="apuu:APUU_60299A"/>
<keyword evidence="3" id="KW-0804">Transcription</keyword>
<feature type="compositionally biased region" description="Low complexity" evidence="5">
    <location>
        <begin position="144"/>
        <end position="156"/>
    </location>
</feature>
<dbReference type="AlphaFoldDB" id="A0A7R8AQC5"/>
<dbReference type="GO" id="GO:0003677">
    <property type="term" value="F:DNA binding"/>
    <property type="evidence" value="ECO:0007669"/>
    <property type="project" value="UniProtKB-KW"/>
</dbReference>
<dbReference type="Gene3D" id="4.10.240.10">
    <property type="entry name" value="Zn(2)-C6 fungal-type DNA-binding domain"/>
    <property type="match status" value="1"/>
</dbReference>
<evidence type="ECO:0000256" key="3">
    <source>
        <dbReference type="ARBA" id="ARBA00023163"/>
    </source>
</evidence>
<dbReference type="GeneID" id="64977256"/>
<dbReference type="Proteomes" id="UP000654913">
    <property type="component" value="Chromosome 6"/>
</dbReference>
<evidence type="ECO:0000259" key="6">
    <source>
        <dbReference type="PROSITE" id="PS50048"/>
    </source>
</evidence>
<proteinExistence type="predicted"/>
<dbReference type="SMART" id="SM00066">
    <property type="entry name" value="GAL4"/>
    <property type="match status" value="1"/>
</dbReference>
<dbReference type="OrthoDB" id="4937900at2759"/>